<evidence type="ECO:0000256" key="4">
    <source>
        <dbReference type="SAM" id="MobiDB-lite"/>
    </source>
</evidence>
<keyword evidence="3" id="KW-0539">Nucleus</keyword>
<feature type="compositionally biased region" description="Polar residues" evidence="4">
    <location>
        <begin position="908"/>
        <end position="923"/>
    </location>
</feature>
<feature type="region of interest" description="Disordered" evidence="4">
    <location>
        <begin position="664"/>
        <end position="683"/>
    </location>
</feature>
<evidence type="ECO:0000256" key="1">
    <source>
        <dbReference type="ARBA" id="ARBA00004123"/>
    </source>
</evidence>
<dbReference type="GO" id="GO:0008270">
    <property type="term" value="F:zinc ion binding"/>
    <property type="evidence" value="ECO:0007669"/>
    <property type="project" value="InterPro"/>
</dbReference>
<dbReference type="SUPFAM" id="SSF57701">
    <property type="entry name" value="Zn2/Cys6 DNA-binding domain"/>
    <property type="match status" value="1"/>
</dbReference>
<dbReference type="CDD" id="cd00067">
    <property type="entry name" value="GAL4"/>
    <property type="match status" value="1"/>
</dbReference>
<keyword evidence="2" id="KW-0479">Metal-binding</keyword>
<feature type="compositionally biased region" description="Basic and acidic residues" evidence="4">
    <location>
        <begin position="886"/>
        <end position="907"/>
    </location>
</feature>
<evidence type="ECO:0000256" key="3">
    <source>
        <dbReference type="ARBA" id="ARBA00023242"/>
    </source>
</evidence>
<dbReference type="GO" id="GO:0006351">
    <property type="term" value="P:DNA-templated transcription"/>
    <property type="evidence" value="ECO:0007669"/>
    <property type="project" value="InterPro"/>
</dbReference>
<organism evidence="6">
    <name type="scientific">Sporisorium scitamineum</name>
    <dbReference type="NCBI Taxonomy" id="49012"/>
    <lineage>
        <taxon>Eukaryota</taxon>
        <taxon>Fungi</taxon>
        <taxon>Dikarya</taxon>
        <taxon>Basidiomycota</taxon>
        <taxon>Ustilaginomycotina</taxon>
        <taxon>Ustilaginomycetes</taxon>
        <taxon>Ustilaginales</taxon>
        <taxon>Ustilaginaceae</taxon>
        <taxon>Sporisorium</taxon>
    </lineage>
</organism>
<reference evidence="6" key="1">
    <citation type="submission" date="2014-06" db="EMBL/GenBank/DDBJ databases">
        <authorList>
            <person name="Ju J."/>
            <person name="Zhang J."/>
        </authorList>
    </citation>
    <scope>NUCLEOTIDE SEQUENCE</scope>
    <source>
        <strain evidence="6">SscI8</strain>
    </source>
</reference>
<feature type="compositionally biased region" description="Basic and acidic residues" evidence="4">
    <location>
        <begin position="702"/>
        <end position="712"/>
    </location>
</feature>
<feature type="region of interest" description="Disordered" evidence="4">
    <location>
        <begin position="819"/>
        <end position="850"/>
    </location>
</feature>
<feature type="compositionally biased region" description="Polar residues" evidence="4">
    <location>
        <begin position="129"/>
        <end position="138"/>
    </location>
</feature>
<dbReference type="CDD" id="cd12148">
    <property type="entry name" value="fungal_TF_MHR"/>
    <property type="match status" value="1"/>
</dbReference>
<feature type="compositionally biased region" description="Low complexity" evidence="4">
    <location>
        <begin position="16"/>
        <end position="38"/>
    </location>
</feature>
<dbReference type="PANTHER" id="PTHR31001">
    <property type="entry name" value="UNCHARACTERIZED TRANSCRIPTIONAL REGULATORY PROTEIN"/>
    <property type="match status" value="1"/>
</dbReference>
<feature type="region of interest" description="Disordered" evidence="4">
    <location>
        <begin position="1"/>
        <end position="47"/>
    </location>
</feature>
<evidence type="ECO:0000256" key="2">
    <source>
        <dbReference type="ARBA" id="ARBA00022723"/>
    </source>
</evidence>
<dbReference type="OrthoDB" id="3364175at2759"/>
<dbReference type="InterPro" id="IPR007219">
    <property type="entry name" value="XnlR_reg_dom"/>
</dbReference>
<feature type="region of interest" description="Disordered" evidence="4">
    <location>
        <begin position="873"/>
        <end position="937"/>
    </location>
</feature>
<dbReference type="InterPro" id="IPR050613">
    <property type="entry name" value="Sec_Metabolite_Reg"/>
</dbReference>
<dbReference type="Pfam" id="PF04082">
    <property type="entry name" value="Fungal_trans"/>
    <property type="match status" value="1"/>
</dbReference>
<proteinExistence type="predicted"/>
<accession>A0A127ZFG8</accession>
<feature type="compositionally biased region" description="Polar residues" evidence="4">
    <location>
        <begin position="669"/>
        <end position="683"/>
    </location>
</feature>
<dbReference type="SMART" id="SM00906">
    <property type="entry name" value="Fungal_trans"/>
    <property type="match status" value="1"/>
</dbReference>
<evidence type="ECO:0000259" key="5">
    <source>
        <dbReference type="PROSITE" id="PS50048"/>
    </source>
</evidence>
<dbReference type="PROSITE" id="PS50048">
    <property type="entry name" value="ZN2_CY6_FUNGAL_2"/>
    <property type="match status" value="1"/>
</dbReference>
<name>A0A127ZFG8_9BASI</name>
<feature type="domain" description="Zn(2)-C6 fungal-type" evidence="5">
    <location>
        <begin position="57"/>
        <end position="88"/>
    </location>
</feature>
<sequence length="1011" mass="111730">MSPRKRKQPEPDLGTQQQSDRSSSSDSKQLLEKPSSSVEPPPKLAHGNAKYNRIHYACVECYRRKQKCNRERPCQHCIERGIPESCTTYQSRDDNLDNLDTGQRLRRIEHLLDDYLPTILLKVDKETRPLSTSPSHPANGQDGAQQQDLDDLEPEGRLSPETGLYNNGPTSHITSILGGLPGSPPRIQPLNLPIRTVGPSSDFDESVMQYGRPAPPSHELLGALISRDHCDVLTDRYLTQIDWMRQPLPKRRLRDAFDGFWQSGPKIAAQTINIFAIMCNLCAIAALSVQHVLFPSRHQERSQLARRFHYAGRRALLMSAMLGRQDVDQIMAWILSCHFLVLDRRFGETYIVGASVVPAALAIGLHRDGTKLGLPAQDAELRRRVWAAVYCMDRALAVHTGRPALIDDRLCDTRLVDDQMDLDSMTLCTAASRAQLLGLPPPSTYTLTFYRQQLARLEGEAAAFSQTIGSQISIGDVLALDHKIRRFQEMLPPYFHARLTEDGIYYNRSLDSTYPFLLTHRFLIHSDITGLRIMLLRPFLLRSRRSIGAKFAPTREACIEAALHNVEMLRTSVRDLRGSVPTPEQRLVWRAQIGTQSWFQSLLVCGLGLLMDLFGPIASRLKSHLEYYIEEYHDKGFIAMDDMSEREAEVISMFLSRFEQMMEAGASEQGPSNTGQSTSDSEAWQNRTLSDFGMAGRDLVRSMDGRQTREARSAVGSILAPEDDTVANGNTEPDKTGVYITAPVAAVQREDALGSYASSSATRTAAAPPHRLSEHVLPLDVSSTAVSNPDATRPSDAILAIAQGSVPVEARHGVVFQSSTTDGIAPLRSHHADKDEQSRTGGWQRSDYRPWSSASADALLDRRHSHTDLHSMAARSASLGAGNRRTMVDKSESERKARNNLPERRSVSNEPGNQPSPITSAQHGGQGDPVLNGVSPYTDTSCTAKDFQVPASSTRFTSALGMPYSSSLDGLLSPFEAFGSGAAMTSASTSGFQSADMDPAYWQALIDKILS</sequence>
<dbReference type="GO" id="GO:0003677">
    <property type="term" value="F:DNA binding"/>
    <property type="evidence" value="ECO:0007669"/>
    <property type="project" value="InterPro"/>
</dbReference>
<feature type="region of interest" description="Disordered" evidence="4">
    <location>
        <begin position="702"/>
        <end position="735"/>
    </location>
</feature>
<evidence type="ECO:0000313" key="6">
    <source>
        <dbReference type="EMBL" id="CDU24377.1"/>
    </source>
</evidence>
<gene>
    <name evidence="6" type="ORF">SPSC_03748</name>
</gene>
<dbReference type="GO" id="GO:0000981">
    <property type="term" value="F:DNA-binding transcription factor activity, RNA polymerase II-specific"/>
    <property type="evidence" value="ECO:0007669"/>
    <property type="project" value="InterPro"/>
</dbReference>
<dbReference type="Gene3D" id="4.10.240.10">
    <property type="entry name" value="Zn(2)-C6 fungal-type DNA-binding domain"/>
    <property type="match status" value="1"/>
</dbReference>
<comment type="subcellular location">
    <subcellularLocation>
        <location evidence="1">Nucleus</location>
    </subcellularLocation>
</comment>
<dbReference type="SMART" id="SM00066">
    <property type="entry name" value="GAL4"/>
    <property type="match status" value="1"/>
</dbReference>
<feature type="region of interest" description="Disordered" evidence="4">
    <location>
        <begin position="127"/>
        <end position="184"/>
    </location>
</feature>
<protein>
    <submittedName>
        <fullName evidence="6">Related to ASG1-activator of stress genes</fullName>
    </submittedName>
</protein>
<dbReference type="GO" id="GO:0005634">
    <property type="term" value="C:nucleus"/>
    <property type="evidence" value="ECO:0007669"/>
    <property type="project" value="UniProtKB-SubCell"/>
</dbReference>
<dbReference type="AlphaFoldDB" id="A0A127ZFG8"/>
<feature type="compositionally biased region" description="Polar residues" evidence="4">
    <location>
        <begin position="164"/>
        <end position="174"/>
    </location>
</feature>
<dbReference type="Pfam" id="PF00172">
    <property type="entry name" value="Zn_clus"/>
    <property type="match status" value="1"/>
</dbReference>
<dbReference type="InterPro" id="IPR036864">
    <property type="entry name" value="Zn2-C6_fun-type_DNA-bd_sf"/>
</dbReference>
<dbReference type="EMBL" id="LK056670">
    <property type="protein sequence ID" value="CDU24377.1"/>
    <property type="molecule type" value="Genomic_DNA"/>
</dbReference>
<dbReference type="InterPro" id="IPR001138">
    <property type="entry name" value="Zn2Cys6_DnaBD"/>
</dbReference>
<dbReference type="PANTHER" id="PTHR31001:SF87">
    <property type="entry name" value="COL-21"/>
    <property type="match status" value="1"/>
</dbReference>